<feature type="transmembrane region" description="Helical" evidence="1">
    <location>
        <begin position="1088"/>
        <end position="1110"/>
    </location>
</feature>
<accession>A0A9D1NCV7</accession>
<evidence type="ECO:0000313" key="4">
    <source>
        <dbReference type="Proteomes" id="UP000886891"/>
    </source>
</evidence>
<gene>
    <name evidence="3" type="ORF">IAB14_04485</name>
</gene>
<keyword evidence="1" id="KW-0472">Membrane</keyword>
<keyword evidence="1" id="KW-0812">Transmembrane</keyword>
<organism evidence="3 4">
    <name type="scientific">Candidatus Stercoripulliclostridium merdipullorum</name>
    <dbReference type="NCBI Taxonomy" id="2840952"/>
    <lineage>
        <taxon>Bacteria</taxon>
        <taxon>Bacillati</taxon>
        <taxon>Bacillota</taxon>
        <taxon>Clostridia</taxon>
        <taxon>Eubacteriales</taxon>
        <taxon>Candidatus Stercoripulliclostridium</taxon>
    </lineage>
</organism>
<feature type="domain" description="Bacterial repeat" evidence="2">
    <location>
        <begin position="861"/>
        <end position="923"/>
    </location>
</feature>
<evidence type="ECO:0000313" key="3">
    <source>
        <dbReference type="EMBL" id="HIV00349.1"/>
    </source>
</evidence>
<evidence type="ECO:0000259" key="2">
    <source>
        <dbReference type="Pfam" id="PF18998"/>
    </source>
</evidence>
<name>A0A9D1NCV7_9FIRM</name>
<evidence type="ECO:0000256" key="1">
    <source>
        <dbReference type="SAM" id="Phobius"/>
    </source>
</evidence>
<reference evidence="3" key="2">
    <citation type="journal article" date="2021" name="PeerJ">
        <title>Extensive microbial diversity within the chicken gut microbiome revealed by metagenomics and culture.</title>
        <authorList>
            <person name="Gilroy R."/>
            <person name="Ravi A."/>
            <person name="Getino M."/>
            <person name="Pursley I."/>
            <person name="Horton D.L."/>
            <person name="Alikhan N.F."/>
            <person name="Baker D."/>
            <person name="Gharbi K."/>
            <person name="Hall N."/>
            <person name="Watson M."/>
            <person name="Adriaenssens E.M."/>
            <person name="Foster-Nyarko E."/>
            <person name="Jarju S."/>
            <person name="Secka A."/>
            <person name="Antonio M."/>
            <person name="Oren A."/>
            <person name="Chaudhuri R.R."/>
            <person name="La Ragione R."/>
            <person name="Hildebrand F."/>
            <person name="Pallen M.J."/>
        </authorList>
    </citation>
    <scope>NUCLEOTIDE SEQUENCE</scope>
    <source>
        <strain evidence="3">23406</strain>
    </source>
</reference>
<dbReference type="EMBL" id="DVOH01000034">
    <property type="protein sequence ID" value="HIV00349.1"/>
    <property type="molecule type" value="Genomic_DNA"/>
</dbReference>
<comment type="caution">
    <text evidence="3">The sequence shown here is derived from an EMBL/GenBank/DDBJ whole genome shotgun (WGS) entry which is preliminary data.</text>
</comment>
<dbReference type="InterPro" id="IPR013378">
    <property type="entry name" value="InlB-like_B-rpt"/>
</dbReference>
<reference evidence="3" key="1">
    <citation type="submission" date="2020-10" db="EMBL/GenBank/DDBJ databases">
        <authorList>
            <person name="Gilroy R."/>
        </authorList>
    </citation>
    <scope>NUCLEOTIDE SEQUENCE</scope>
    <source>
        <strain evidence="3">23406</strain>
    </source>
</reference>
<keyword evidence="1" id="KW-1133">Transmembrane helix</keyword>
<dbReference type="InterPro" id="IPR044060">
    <property type="entry name" value="Bacterial_rp_domain"/>
</dbReference>
<dbReference type="Pfam" id="PF18998">
    <property type="entry name" value="Flg_new_2"/>
    <property type="match status" value="2"/>
</dbReference>
<dbReference type="AlphaFoldDB" id="A0A9D1NCV7"/>
<proteinExistence type="predicted"/>
<feature type="domain" description="Bacterial repeat" evidence="2">
    <location>
        <begin position="519"/>
        <end position="585"/>
    </location>
</feature>
<sequence length="1119" mass="122516">MMSAYKRGLCWKVVVFLMLFCALIGALLFSFDHEGDAFAMPSLRLPALSSGSFFVQDVWGAYSMVSNGHSGDNFFSSVWHDSPDPLEYSLDGSSFLPFPAGVGAAINCTGASLEVRLKPQTALRTVRFFVGEEVVAEFSGDPALPCSLPESPLPPPGSLFDGCLFDGWVDGDGNPFPASAIVGVDCDYFARFVPASYTVDFWVEDVCHASFSVSHGSVCPPPSQPQKPSFRFDGWFDENGNPFDPDAPVEQNRSFFARFLPLATVTCFDADRSTVLSSTTVACGFLFTPPLPDPPQGFRFDGWVDSQNNPVALPISVESDLQLFAVFRPLSFDLTFDFGDGLSVVRSYVYGETPVPPEAPEKEGYRFSHYDDLPDVVTASVTVRAVYLPLSVSLLYYDGDICLLTSAVTYPEVPVLWTPPQKDGFRFLGWYLGDAPYQPAPLLADTALTARYEPIYYDVSVDGTLFRVRHGVTLAELPFMPPEGYRLLSYLQDGKELSLDDPVVEPLTLSPNLEAIPFSVTVAAPDSVKVELSATVAFVGDTVSVVTYPPEGYRIATVTVSTASGQNIMLENGSFRMPAENVTLSVELEDLPYLLTVRAEGNPDLIVRYGESFTLKDPERAGMVFLGWYSDPEHTIPFDGTVRAPYGTLVTVYPAFAEAYVTVSFVIPRFEYDGIEYTAEALPQELPFGSECTPLTFPAPAIEGHTFCGYYLDETLLTPFSDMTLEQSLTLYADYRRNRYRIEFCSDLDLSCRVTTTVPFAEVPEAPLPAEVQGFRFDGWSPALAAATADTVYRAAYTALFRRNYYVDEILIFSDFAPIDAPVPEDAIPAPRIGHLLSEYLLTERTTAEARFDATFLTLSYPIEFSSDHGGTLSLPCDARYGDTVSIGVRLNDGYYIDCITVNGVALPQSTKTFTMPAEPVAVRLTTNPEQKEIGQHVETSYGNYSEVLLGEFSLDRLAADVLSGTVRLEISAIRNDPDLLAVLRLTDPRPLSSAKSFTVSFTNTKDGQTGSIPFADGTALPLKIPYVDRAGKQYAAVVRYDETGVTYCTATPVTENGIAYLSIEIDRPGTYVLVNVSDAPRYSDLEIALIASLSGVGLIGSIASVALLFRKRAKNKLF</sequence>
<protein>
    <submittedName>
        <fullName evidence="3">InlB B-repeat-containing protein</fullName>
    </submittedName>
</protein>
<dbReference type="Proteomes" id="UP000886891">
    <property type="component" value="Unassembled WGS sequence"/>
</dbReference>
<dbReference type="Pfam" id="PF09479">
    <property type="entry name" value="Flg_new"/>
    <property type="match status" value="1"/>
</dbReference>